<evidence type="ECO:0000256" key="1">
    <source>
        <dbReference type="SAM" id="MobiDB-lite"/>
    </source>
</evidence>
<protein>
    <submittedName>
        <fullName evidence="2">Uncharacterized protein</fullName>
    </submittedName>
</protein>
<dbReference type="AlphaFoldDB" id="A0A1V8SA72"/>
<name>A0A1V8SA72_9PEZI</name>
<feature type="region of interest" description="Disordered" evidence="1">
    <location>
        <begin position="1"/>
        <end position="135"/>
    </location>
</feature>
<organism evidence="2 3">
    <name type="scientific">Cryoendolithus antarcticus</name>
    <dbReference type="NCBI Taxonomy" id="1507870"/>
    <lineage>
        <taxon>Eukaryota</taxon>
        <taxon>Fungi</taxon>
        <taxon>Dikarya</taxon>
        <taxon>Ascomycota</taxon>
        <taxon>Pezizomycotina</taxon>
        <taxon>Dothideomycetes</taxon>
        <taxon>Dothideomycetidae</taxon>
        <taxon>Cladosporiales</taxon>
        <taxon>Cladosporiaceae</taxon>
        <taxon>Cryoendolithus</taxon>
    </lineage>
</organism>
<gene>
    <name evidence="2" type="ORF">B0A48_17951</name>
</gene>
<dbReference type="Proteomes" id="UP000192596">
    <property type="component" value="Unassembled WGS sequence"/>
</dbReference>
<sequence>MSKEYEGQDPIAIAQQAERDLNSTAAKEGSGLAPDVTKSNSTKASDSTIDSGINEAAVNKFPGATVQIGGQGAGNNREIPVEEGGDVLKSGQTTKASDFEGRGGPEDKAWEANEVRGGDDDVAGNVRQGGETRRP</sequence>
<feature type="compositionally biased region" description="Polar residues" evidence="1">
    <location>
        <begin position="37"/>
        <end position="51"/>
    </location>
</feature>
<proteinExistence type="predicted"/>
<reference evidence="3" key="1">
    <citation type="submission" date="2017-03" db="EMBL/GenBank/DDBJ databases">
        <title>Genomes of endolithic fungi from Antarctica.</title>
        <authorList>
            <person name="Coleine C."/>
            <person name="Masonjones S."/>
            <person name="Stajich J.E."/>
        </authorList>
    </citation>
    <scope>NUCLEOTIDE SEQUENCE [LARGE SCALE GENOMIC DNA]</scope>
    <source>
        <strain evidence="3">CCFEE 5527</strain>
    </source>
</reference>
<keyword evidence="3" id="KW-1185">Reference proteome</keyword>
<dbReference type="EMBL" id="NAJO01000079">
    <property type="protein sequence ID" value="OQN95761.1"/>
    <property type="molecule type" value="Genomic_DNA"/>
</dbReference>
<dbReference type="STRING" id="1507870.A0A1V8SA72"/>
<evidence type="ECO:0000313" key="3">
    <source>
        <dbReference type="Proteomes" id="UP000192596"/>
    </source>
</evidence>
<dbReference type="InParanoid" id="A0A1V8SA72"/>
<accession>A0A1V8SA72</accession>
<evidence type="ECO:0000313" key="2">
    <source>
        <dbReference type="EMBL" id="OQN95761.1"/>
    </source>
</evidence>
<feature type="compositionally biased region" description="Basic and acidic residues" evidence="1">
    <location>
        <begin position="97"/>
        <end position="119"/>
    </location>
</feature>
<comment type="caution">
    <text evidence="2">The sequence shown here is derived from an EMBL/GenBank/DDBJ whole genome shotgun (WGS) entry which is preliminary data.</text>
</comment>
<dbReference type="OrthoDB" id="3359339at2759"/>